<evidence type="ECO:0000313" key="1">
    <source>
        <dbReference type="EMBL" id="JAE33991.1"/>
    </source>
</evidence>
<organism evidence="1">
    <name type="scientific">Arundo donax</name>
    <name type="common">Giant reed</name>
    <name type="synonym">Donax arundinaceus</name>
    <dbReference type="NCBI Taxonomy" id="35708"/>
    <lineage>
        <taxon>Eukaryota</taxon>
        <taxon>Viridiplantae</taxon>
        <taxon>Streptophyta</taxon>
        <taxon>Embryophyta</taxon>
        <taxon>Tracheophyta</taxon>
        <taxon>Spermatophyta</taxon>
        <taxon>Magnoliopsida</taxon>
        <taxon>Liliopsida</taxon>
        <taxon>Poales</taxon>
        <taxon>Poaceae</taxon>
        <taxon>PACMAD clade</taxon>
        <taxon>Arundinoideae</taxon>
        <taxon>Arundineae</taxon>
        <taxon>Arundo</taxon>
    </lineage>
</organism>
<proteinExistence type="predicted"/>
<name>A0A0A9HGL1_ARUDO</name>
<reference evidence="1" key="1">
    <citation type="submission" date="2014-09" db="EMBL/GenBank/DDBJ databases">
        <authorList>
            <person name="Magalhaes I.L.F."/>
            <person name="Oliveira U."/>
            <person name="Santos F.R."/>
            <person name="Vidigal T.H.D.A."/>
            <person name="Brescovit A.D."/>
            <person name="Santos A.J."/>
        </authorList>
    </citation>
    <scope>NUCLEOTIDE SEQUENCE</scope>
    <source>
        <tissue evidence="1">Shoot tissue taken approximately 20 cm above the soil surface</tissue>
    </source>
</reference>
<protein>
    <submittedName>
        <fullName evidence="1">Uncharacterized protein</fullName>
    </submittedName>
</protein>
<accession>A0A0A9HGL1</accession>
<reference evidence="1" key="2">
    <citation type="journal article" date="2015" name="Data Brief">
        <title>Shoot transcriptome of the giant reed, Arundo donax.</title>
        <authorList>
            <person name="Barrero R.A."/>
            <person name="Guerrero F.D."/>
            <person name="Moolhuijzen P."/>
            <person name="Goolsby J.A."/>
            <person name="Tidwell J."/>
            <person name="Bellgard S.E."/>
            <person name="Bellgard M.I."/>
        </authorList>
    </citation>
    <scope>NUCLEOTIDE SEQUENCE</scope>
    <source>
        <tissue evidence="1">Shoot tissue taken approximately 20 cm above the soil surface</tissue>
    </source>
</reference>
<dbReference type="EMBL" id="GBRH01163905">
    <property type="protein sequence ID" value="JAE33991.1"/>
    <property type="molecule type" value="Transcribed_RNA"/>
</dbReference>
<dbReference type="EMBL" id="GBRH01167371">
    <property type="protein sequence ID" value="JAE30525.1"/>
    <property type="molecule type" value="Transcribed_RNA"/>
</dbReference>
<sequence length="12" mass="1116">MAALLRAAAATG</sequence>